<feature type="transmembrane region" description="Helical" evidence="1">
    <location>
        <begin position="24"/>
        <end position="43"/>
    </location>
</feature>
<comment type="caution">
    <text evidence="2">The sequence shown here is derived from an EMBL/GenBank/DDBJ whole genome shotgun (WGS) entry which is preliminary data.</text>
</comment>
<dbReference type="AlphaFoldDB" id="A0A5R8WKV4"/>
<dbReference type="RefSeq" id="WP_138080973.1">
    <property type="nucleotide sequence ID" value="NZ_VAJM01000014.1"/>
</dbReference>
<reference evidence="2 3" key="1">
    <citation type="submission" date="2019-05" db="EMBL/GenBank/DDBJ databases">
        <title>Hymenobacter edaphi sp. nov., isolated from abandoned arsenic-contaminated farmland soil.</title>
        <authorList>
            <person name="Nie L."/>
        </authorList>
    </citation>
    <scope>NUCLEOTIDE SEQUENCE [LARGE SCALE GENOMIC DNA]</scope>
    <source>
        <strain evidence="2 3">1-3-3-8</strain>
    </source>
</reference>
<name>A0A5R8WKV4_9BACT</name>
<feature type="transmembrane region" description="Helical" evidence="1">
    <location>
        <begin position="121"/>
        <end position="140"/>
    </location>
</feature>
<sequence>MNQPASARITLYHRQHARRQRAKGLMHLVPALVLLSSGLNLVQGEALSGVMLAEIVVGAAYVALLVREILHLRHHPHHREAVAWLEIAGAGILALEGYHIWHRHHEAELAGAPHRIHVLPWLYGALALFYVGLAFSMQHLDARRHLHLLPDGFSLRMHPLGLLRRWHWADIDMLVPVGADELLIRRRDGQEDRLSFAPLHEGGALREQLLQHATGGPLHDENEAPA</sequence>
<dbReference type="EMBL" id="VAJM01000014">
    <property type="protein sequence ID" value="TLM89203.1"/>
    <property type="molecule type" value="Genomic_DNA"/>
</dbReference>
<proteinExistence type="predicted"/>
<feature type="transmembrane region" description="Helical" evidence="1">
    <location>
        <begin position="49"/>
        <end position="70"/>
    </location>
</feature>
<evidence type="ECO:0000313" key="2">
    <source>
        <dbReference type="EMBL" id="TLM89203.1"/>
    </source>
</evidence>
<accession>A0A5R8WKV4</accession>
<evidence type="ECO:0000256" key="1">
    <source>
        <dbReference type="SAM" id="Phobius"/>
    </source>
</evidence>
<evidence type="ECO:0000313" key="3">
    <source>
        <dbReference type="Proteomes" id="UP000305517"/>
    </source>
</evidence>
<dbReference type="OrthoDB" id="882322at2"/>
<protein>
    <submittedName>
        <fullName evidence="2">Uncharacterized protein</fullName>
    </submittedName>
</protein>
<keyword evidence="1" id="KW-1133">Transmembrane helix</keyword>
<gene>
    <name evidence="2" type="ORF">FDY95_21780</name>
</gene>
<keyword evidence="1" id="KW-0812">Transmembrane</keyword>
<feature type="transmembrane region" description="Helical" evidence="1">
    <location>
        <begin position="82"/>
        <end position="101"/>
    </location>
</feature>
<dbReference type="Proteomes" id="UP000305517">
    <property type="component" value="Unassembled WGS sequence"/>
</dbReference>
<keyword evidence="3" id="KW-1185">Reference proteome</keyword>
<organism evidence="2 3">
    <name type="scientific">Hymenobacter jeollabukensis</name>
    <dbReference type="NCBI Taxonomy" id="2025313"/>
    <lineage>
        <taxon>Bacteria</taxon>
        <taxon>Pseudomonadati</taxon>
        <taxon>Bacteroidota</taxon>
        <taxon>Cytophagia</taxon>
        <taxon>Cytophagales</taxon>
        <taxon>Hymenobacteraceae</taxon>
        <taxon>Hymenobacter</taxon>
    </lineage>
</organism>
<keyword evidence="1" id="KW-0472">Membrane</keyword>